<dbReference type="PROSITE" id="PS50949">
    <property type="entry name" value="HTH_GNTR"/>
    <property type="match status" value="1"/>
</dbReference>
<keyword evidence="2" id="KW-0238">DNA-binding</keyword>
<dbReference type="GO" id="GO:0003700">
    <property type="term" value="F:DNA-binding transcription factor activity"/>
    <property type="evidence" value="ECO:0007669"/>
    <property type="project" value="InterPro"/>
</dbReference>
<dbReference type="InterPro" id="IPR036388">
    <property type="entry name" value="WH-like_DNA-bd_sf"/>
</dbReference>
<organism evidence="5 6">
    <name type="scientific">Anaeromonas frigoriresistens</name>
    <dbReference type="NCBI Taxonomy" id="2683708"/>
    <lineage>
        <taxon>Bacteria</taxon>
        <taxon>Bacillati</taxon>
        <taxon>Bacillota</taxon>
        <taxon>Tissierellia</taxon>
        <taxon>Tissierellales</taxon>
        <taxon>Thermohalobacteraceae</taxon>
        <taxon>Anaeromonas</taxon>
    </lineage>
</organism>
<evidence type="ECO:0000313" key="6">
    <source>
        <dbReference type="Proteomes" id="UP000724672"/>
    </source>
</evidence>
<keyword evidence="3" id="KW-0804">Transcription</keyword>
<dbReference type="InterPro" id="IPR000524">
    <property type="entry name" value="Tscrpt_reg_HTH_GntR"/>
</dbReference>
<keyword evidence="6" id="KW-1185">Reference proteome</keyword>
<dbReference type="Gene3D" id="1.10.10.10">
    <property type="entry name" value="Winged helix-like DNA-binding domain superfamily/Winged helix DNA-binding domain"/>
    <property type="match status" value="1"/>
</dbReference>
<dbReference type="PANTHER" id="PTHR38445:SF6">
    <property type="entry name" value="GNTR-FAMILY TRANSCRIPTIONAL REGULATOR"/>
    <property type="match status" value="1"/>
</dbReference>
<gene>
    <name evidence="5" type="ORF">GOQ27_11630</name>
</gene>
<dbReference type="Pfam" id="PF00392">
    <property type="entry name" value="GntR"/>
    <property type="match status" value="1"/>
</dbReference>
<evidence type="ECO:0000313" key="5">
    <source>
        <dbReference type="EMBL" id="MBS4539117.1"/>
    </source>
</evidence>
<dbReference type="SUPFAM" id="SSF46785">
    <property type="entry name" value="Winged helix' DNA-binding domain"/>
    <property type="match status" value="1"/>
</dbReference>
<evidence type="ECO:0000259" key="4">
    <source>
        <dbReference type="PROSITE" id="PS50949"/>
    </source>
</evidence>
<dbReference type="RefSeq" id="WP_203367035.1">
    <property type="nucleotide sequence ID" value="NZ_WSFT01000040.1"/>
</dbReference>
<reference evidence="5" key="1">
    <citation type="submission" date="2019-12" db="EMBL/GenBank/DDBJ databases">
        <title>Clostridiaceae gen. nov. sp. nov., isolated from sediment in Xinjiang, China.</title>
        <authorList>
            <person name="Zhang R."/>
        </authorList>
    </citation>
    <scope>NUCLEOTIDE SEQUENCE</scope>
    <source>
        <strain evidence="5">D2Q-11</strain>
    </source>
</reference>
<evidence type="ECO:0000256" key="2">
    <source>
        <dbReference type="ARBA" id="ARBA00023125"/>
    </source>
</evidence>
<proteinExistence type="predicted"/>
<dbReference type="GO" id="GO:0003677">
    <property type="term" value="F:DNA binding"/>
    <property type="evidence" value="ECO:0007669"/>
    <property type="project" value="UniProtKB-KW"/>
</dbReference>
<dbReference type="CDD" id="cd07377">
    <property type="entry name" value="WHTH_GntR"/>
    <property type="match status" value="1"/>
</dbReference>
<feature type="domain" description="HTH gntR-type" evidence="4">
    <location>
        <begin position="7"/>
        <end position="75"/>
    </location>
</feature>
<dbReference type="Proteomes" id="UP000724672">
    <property type="component" value="Unassembled WGS sequence"/>
</dbReference>
<evidence type="ECO:0000256" key="1">
    <source>
        <dbReference type="ARBA" id="ARBA00023015"/>
    </source>
</evidence>
<comment type="caution">
    <text evidence="5">The sequence shown here is derived from an EMBL/GenBank/DDBJ whole genome shotgun (WGS) entry which is preliminary data.</text>
</comment>
<dbReference type="EMBL" id="WSFT01000040">
    <property type="protein sequence ID" value="MBS4539117.1"/>
    <property type="molecule type" value="Genomic_DNA"/>
</dbReference>
<evidence type="ECO:0000256" key="3">
    <source>
        <dbReference type="ARBA" id="ARBA00023163"/>
    </source>
</evidence>
<dbReference type="PANTHER" id="PTHR38445">
    <property type="entry name" value="HTH-TYPE TRANSCRIPTIONAL REPRESSOR YTRA"/>
    <property type="match status" value="1"/>
</dbReference>
<accession>A0A942V368</accession>
<protein>
    <submittedName>
        <fullName evidence="5">GntR family transcriptional regulator</fullName>
    </submittedName>
</protein>
<dbReference type="SMART" id="SM00345">
    <property type="entry name" value="HTH_GNTR"/>
    <property type="match status" value="1"/>
</dbReference>
<sequence>MDFDNNIPIYVQIIDYIKGNLVKEEINAGEKLMSVREMSEKLKVNPNTVQRAYQELEREEITFTKRGKGTFVTEDNNMLIRLKRELSKEIINSFISNMKELGFNKEEIVSIISEELKGRDHDE</sequence>
<dbReference type="AlphaFoldDB" id="A0A942V368"/>
<name>A0A942V368_9FIRM</name>
<keyword evidence="1" id="KW-0805">Transcription regulation</keyword>
<dbReference type="InterPro" id="IPR036390">
    <property type="entry name" value="WH_DNA-bd_sf"/>
</dbReference>